<feature type="transmembrane region" description="Helical" evidence="2">
    <location>
        <begin position="114"/>
        <end position="134"/>
    </location>
</feature>
<accession>A0AAV9NVW5</accession>
<feature type="compositionally biased region" description="Polar residues" evidence="1">
    <location>
        <begin position="180"/>
        <end position="190"/>
    </location>
</feature>
<evidence type="ECO:0000313" key="3">
    <source>
        <dbReference type="EMBL" id="KAK5162788.1"/>
    </source>
</evidence>
<feature type="transmembrane region" description="Helical" evidence="2">
    <location>
        <begin position="18"/>
        <end position="36"/>
    </location>
</feature>
<evidence type="ECO:0000256" key="1">
    <source>
        <dbReference type="SAM" id="MobiDB-lite"/>
    </source>
</evidence>
<name>A0AAV9NVW5_9PEZI</name>
<protein>
    <submittedName>
        <fullName evidence="3">Uncharacterized protein</fullName>
    </submittedName>
</protein>
<gene>
    <name evidence="3" type="ORF">LTR77_011160</name>
</gene>
<feature type="transmembrane region" description="Helical" evidence="2">
    <location>
        <begin position="42"/>
        <end position="61"/>
    </location>
</feature>
<dbReference type="Proteomes" id="UP001337655">
    <property type="component" value="Unassembled WGS sequence"/>
</dbReference>
<dbReference type="RefSeq" id="XP_064653420.1">
    <property type="nucleotide sequence ID" value="XM_064808371.1"/>
</dbReference>
<feature type="region of interest" description="Disordered" evidence="1">
    <location>
        <begin position="168"/>
        <end position="190"/>
    </location>
</feature>
<keyword evidence="2" id="KW-0812">Transmembrane</keyword>
<reference evidence="3 4" key="1">
    <citation type="submission" date="2023-08" db="EMBL/GenBank/DDBJ databases">
        <title>Black Yeasts Isolated from many extreme environments.</title>
        <authorList>
            <person name="Coleine C."/>
            <person name="Stajich J.E."/>
            <person name="Selbmann L."/>
        </authorList>
    </citation>
    <scope>NUCLEOTIDE SEQUENCE [LARGE SCALE GENOMIC DNA]</scope>
    <source>
        <strain evidence="3 4">CCFEE 5935</strain>
    </source>
</reference>
<dbReference type="GeneID" id="89932479"/>
<organism evidence="3 4">
    <name type="scientific">Saxophila tyrrhenica</name>
    <dbReference type="NCBI Taxonomy" id="1690608"/>
    <lineage>
        <taxon>Eukaryota</taxon>
        <taxon>Fungi</taxon>
        <taxon>Dikarya</taxon>
        <taxon>Ascomycota</taxon>
        <taxon>Pezizomycotina</taxon>
        <taxon>Dothideomycetes</taxon>
        <taxon>Dothideomycetidae</taxon>
        <taxon>Mycosphaerellales</taxon>
        <taxon>Extremaceae</taxon>
        <taxon>Saxophila</taxon>
    </lineage>
</organism>
<evidence type="ECO:0000256" key="2">
    <source>
        <dbReference type="SAM" id="Phobius"/>
    </source>
</evidence>
<sequence>MPPQPTQPPATAQRTLRLINLITFPPAFIMLLLHGILRGGSFPALALIPLAISALLALYLLNPNAVTAGGSSITLAEGHVAVLDFALGVWLFVMCVCCWVEVPKNRYDGPQVMLGTYGSVWVMVNCAIHVYVAVLRLPEAIKMFATPDPERGQRRFRVENGYVRLGREGGLPVYQDGDRTPSTPASTSEQ</sequence>
<keyword evidence="2" id="KW-1133">Transmembrane helix</keyword>
<dbReference type="EMBL" id="JAVRRT010000034">
    <property type="protein sequence ID" value="KAK5162788.1"/>
    <property type="molecule type" value="Genomic_DNA"/>
</dbReference>
<dbReference type="AlphaFoldDB" id="A0AAV9NVW5"/>
<proteinExistence type="predicted"/>
<evidence type="ECO:0000313" key="4">
    <source>
        <dbReference type="Proteomes" id="UP001337655"/>
    </source>
</evidence>
<keyword evidence="4" id="KW-1185">Reference proteome</keyword>
<keyword evidence="2" id="KW-0472">Membrane</keyword>
<comment type="caution">
    <text evidence="3">The sequence shown here is derived from an EMBL/GenBank/DDBJ whole genome shotgun (WGS) entry which is preliminary data.</text>
</comment>
<feature type="transmembrane region" description="Helical" evidence="2">
    <location>
        <begin position="82"/>
        <end position="102"/>
    </location>
</feature>